<dbReference type="PROSITE" id="PS50929">
    <property type="entry name" value="ABC_TM1F"/>
    <property type="match status" value="1"/>
</dbReference>
<dbReference type="PROSITE" id="PS50893">
    <property type="entry name" value="ABC_TRANSPORTER_2"/>
    <property type="match status" value="1"/>
</dbReference>
<dbReference type="InterPro" id="IPR027417">
    <property type="entry name" value="P-loop_NTPase"/>
</dbReference>
<keyword evidence="3" id="KW-1003">Cell membrane</keyword>
<dbReference type="InterPro" id="IPR017871">
    <property type="entry name" value="ABC_transporter-like_CS"/>
</dbReference>
<dbReference type="InterPro" id="IPR011527">
    <property type="entry name" value="ABC1_TM_dom"/>
</dbReference>
<dbReference type="PANTHER" id="PTHR24221">
    <property type="entry name" value="ATP-BINDING CASSETTE SUB-FAMILY B"/>
    <property type="match status" value="1"/>
</dbReference>
<dbReference type="GO" id="GO:0005524">
    <property type="term" value="F:ATP binding"/>
    <property type="evidence" value="ECO:0007669"/>
    <property type="project" value="UniProtKB-KW"/>
</dbReference>
<dbReference type="GO" id="GO:0030253">
    <property type="term" value="P:protein secretion by the type I secretion system"/>
    <property type="evidence" value="ECO:0007669"/>
    <property type="project" value="InterPro"/>
</dbReference>
<dbReference type="FunFam" id="1.20.1560.10:FF:000056">
    <property type="entry name" value="Alpha-hemolysin translocation ATP-binding protein HlyB"/>
    <property type="match status" value="1"/>
</dbReference>
<dbReference type="InterPro" id="IPR005074">
    <property type="entry name" value="Peptidase_C39"/>
</dbReference>
<feature type="transmembrane region" description="Helical" evidence="9">
    <location>
        <begin position="155"/>
        <end position="177"/>
    </location>
</feature>
<dbReference type="NCBIfam" id="TIGR01846">
    <property type="entry name" value="type_I_sec_HlyB"/>
    <property type="match status" value="1"/>
</dbReference>
<evidence type="ECO:0000256" key="1">
    <source>
        <dbReference type="ARBA" id="ARBA00004651"/>
    </source>
</evidence>
<gene>
    <name evidence="13" type="ORF">A2150_08095</name>
</gene>
<evidence type="ECO:0000256" key="4">
    <source>
        <dbReference type="ARBA" id="ARBA00022692"/>
    </source>
</evidence>
<evidence type="ECO:0000259" key="10">
    <source>
        <dbReference type="PROSITE" id="PS50893"/>
    </source>
</evidence>
<dbReference type="GO" id="GO:0005886">
    <property type="term" value="C:plasma membrane"/>
    <property type="evidence" value="ECO:0007669"/>
    <property type="project" value="UniProtKB-SubCell"/>
</dbReference>
<dbReference type="GO" id="GO:0034040">
    <property type="term" value="F:ATPase-coupled lipid transmembrane transporter activity"/>
    <property type="evidence" value="ECO:0007669"/>
    <property type="project" value="TreeGrafter"/>
</dbReference>
<dbReference type="SMART" id="SM00382">
    <property type="entry name" value="AAA"/>
    <property type="match status" value="1"/>
</dbReference>
<dbReference type="EMBL" id="MFSS01000092">
    <property type="protein sequence ID" value="OGI42352.1"/>
    <property type="molecule type" value="Genomic_DNA"/>
</dbReference>
<feature type="domain" description="ABC transporter" evidence="10">
    <location>
        <begin position="468"/>
        <end position="703"/>
    </location>
</feature>
<dbReference type="Pfam" id="PF00005">
    <property type="entry name" value="ABC_tran"/>
    <property type="match status" value="1"/>
</dbReference>
<dbReference type="PANTHER" id="PTHR24221:SF647">
    <property type="entry name" value="BLL6336 PROTEIN"/>
    <property type="match status" value="1"/>
</dbReference>
<evidence type="ECO:0000256" key="2">
    <source>
        <dbReference type="ARBA" id="ARBA00022448"/>
    </source>
</evidence>
<feature type="domain" description="ABC transmembrane type-1" evidence="11">
    <location>
        <begin position="155"/>
        <end position="434"/>
    </location>
</feature>
<accession>A0A1F6TB70</accession>
<dbReference type="SUPFAM" id="SSF52540">
    <property type="entry name" value="P-loop containing nucleoside triphosphate hydrolases"/>
    <property type="match status" value="1"/>
</dbReference>
<organism evidence="13 14">
    <name type="scientific">Candidatus Muproteobacteria bacterium RBG_16_64_11</name>
    <dbReference type="NCBI Taxonomy" id="1817758"/>
    <lineage>
        <taxon>Bacteria</taxon>
        <taxon>Pseudomonadati</taxon>
        <taxon>Pseudomonadota</taxon>
        <taxon>Candidatus Muproteobacteria</taxon>
    </lineage>
</organism>
<dbReference type="GO" id="GO:0016887">
    <property type="term" value="F:ATP hydrolysis activity"/>
    <property type="evidence" value="ECO:0007669"/>
    <property type="project" value="InterPro"/>
</dbReference>
<proteinExistence type="predicted"/>
<evidence type="ECO:0000259" key="11">
    <source>
        <dbReference type="PROSITE" id="PS50929"/>
    </source>
</evidence>
<dbReference type="CDD" id="cd18588">
    <property type="entry name" value="ABC_6TM_CyaB_HlyB_like"/>
    <property type="match status" value="1"/>
</dbReference>
<dbReference type="InterPro" id="IPR003439">
    <property type="entry name" value="ABC_transporter-like_ATP-bd"/>
</dbReference>
<protein>
    <submittedName>
        <fullName evidence="13">Peptidase C39</fullName>
    </submittedName>
</protein>
<keyword evidence="7 9" id="KW-1133">Transmembrane helix</keyword>
<feature type="domain" description="Peptidase C39" evidence="12">
    <location>
        <begin position="2"/>
        <end position="123"/>
    </location>
</feature>
<dbReference type="GO" id="GO:0008233">
    <property type="term" value="F:peptidase activity"/>
    <property type="evidence" value="ECO:0007669"/>
    <property type="project" value="InterPro"/>
</dbReference>
<feature type="transmembrane region" description="Helical" evidence="9">
    <location>
        <begin position="189"/>
        <end position="209"/>
    </location>
</feature>
<keyword evidence="2" id="KW-0813">Transport</keyword>
<dbReference type="Gene3D" id="1.20.1560.10">
    <property type="entry name" value="ABC transporter type 1, transmembrane domain"/>
    <property type="match status" value="1"/>
</dbReference>
<comment type="caution">
    <text evidence="13">The sequence shown here is derived from an EMBL/GenBank/DDBJ whole genome shotgun (WGS) entry which is preliminary data.</text>
</comment>
<feature type="transmembrane region" description="Helical" evidence="9">
    <location>
        <begin position="262"/>
        <end position="287"/>
    </location>
</feature>
<dbReference type="Proteomes" id="UP000177925">
    <property type="component" value="Unassembled WGS sequence"/>
</dbReference>
<dbReference type="SUPFAM" id="SSF90123">
    <property type="entry name" value="ABC transporter transmembrane region"/>
    <property type="match status" value="1"/>
</dbReference>
<comment type="subcellular location">
    <subcellularLocation>
        <location evidence="1">Cell membrane</location>
        <topology evidence="1">Multi-pass membrane protein</topology>
    </subcellularLocation>
</comment>
<dbReference type="AlphaFoldDB" id="A0A1F6TB70"/>
<dbReference type="FunFam" id="3.40.50.300:FF:000299">
    <property type="entry name" value="ABC transporter ATP-binding protein/permease"/>
    <property type="match status" value="1"/>
</dbReference>
<feature type="transmembrane region" description="Helical" evidence="9">
    <location>
        <begin position="389"/>
        <end position="414"/>
    </location>
</feature>
<keyword evidence="5" id="KW-0547">Nucleotide-binding</keyword>
<dbReference type="GO" id="GO:0030256">
    <property type="term" value="C:type I protein secretion system complex"/>
    <property type="evidence" value="ECO:0007669"/>
    <property type="project" value="InterPro"/>
</dbReference>
<name>A0A1F6TB70_9PROT</name>
<dbReference type="InterPro" id="IPR003593">
    <property type="entry name" value="AAA+_ATPase"/>
</dbReference>
<dbReference type="Gene3D" id="3.90.70.10">
    <property type="entry name" value="Cysteine proteinases"/>
    <property type="match status" value="1"/>
</dbReference>
<reference evidence="13 14" key="1">
    <citation type="journal article" date="2016" name="Nat. Commun.">
        <title>Thousands of microbial genomes shed light on interconnected biogeochemical processes in an aquifer system.</title>
        <authorList>
            <person name="Anantharaman K."/>
            <person name="Brown C.T."/>
            <person name="Hug L.A."/>
            <person name="Sharon I."/>
            <person name="Castelle C.J."/>
            <person name="Probst A.J."/>
            <person name="Thomas B.C."/>
            <person name="Singh A."/>
            <person name="Wilkins M.J."/>
            <person name="Karaoz U."/>
            <person name="Brodie E.L."/>
            <person name="Williams K.H."/>
            <person name="Hubbard S.S."/>
            <person name="Banfield J.F."/>
        </authorList>
    </citation>
    <scope>NUCLEOTIDE SEQUENCE [LARGE SCALE GENOMIC DNA]</scope>
</reference>
<dbReference type="InterPro" id="IPR039421">
    <property type="entry name" value="Type_1_exporter"/>
</dbReference>
<dbReference type="InterPro" id="IPR036640">
    <property type="entry name" value="ABC1_TM_sf"/>
</dbReference>
<dbReference type="GO" id="GO:0140359">
    <property type="term" value="F:ABC-type transporter activity"/>
    <property type="evidence" value="ECO:0007669"/>
    <property type="project" value="InterPro"/>
</dbReference>
<keyword evidence="6" id="KW-0067">ATP-binding</keyword>
<dbReference type="PROSITE" id="PS00211">
    <property type="entry name" value="ABC_TRANSPORTER_1"/>
    <property type="match status" value="1"/>
</dbReference>
<evidence type="ECO:0000256" key="5">
    <source>
        <dbReference type="ARBA" id="ARBA00022741"/>
    </source>
</evidence>
<dbReference type="InterPro" id="IPR039395">
    <property type="entry name" value="Peptidase_C39-like_A"/>
</dbReference>
<dbReference type="InterPro" id="IPR010132">
    <property type="entry name" value="ATPase_T1SS_HlyB"/>
</dbReference>
<dbReference type="CDD" id="cd02417">
    <property type="entry name" value="Peptidase_C39_likeA"/>
    <property type="match status" value="1"/>
</dbReference>
<keyword evidence="4 9" id="KW-0812">Transmembrane</keyword>
<evidence type="ECO:0000256" key="8">
    <source>
        <dbReference type="ARBA" id="ARBA00023136"/>
    </source>
</evidence>
<dbReference type="Pfam" id="PF00664">
    <property type="entry name" value="ABC_membrane"/>
    <property type="match status" value="1"/>
</dbReference>
<dbReference type="STRING" id="1817758.A2150_08095"/>
<dbReference type="Gene3D" id="3.40.50.300">
    <property type="entry name" value="P-loop containing nucleotide triphosphate hydrolases"/>
    <property type="match status" value="1"/>
</dbReference>
<evidence type="ECO:0000256" key="9">
    <source>
        <dbReference type="SAM" id="Phobius"/>
    </source>
</evidence>
<evidence type="ECO:0000259" key="12">
    <source>
        <dbReference type="PROSITE" id="PS50990"/>
    </source>
</evidence>
<dbReference type="PROSITE" id="PS50990">
    <property type="entry name" value="PEPTIDASE_C39"/>
    <property type="match status" value="1"/>
</dbReference>
<evidence type="ECO:0000256" key="3">
    <source>
        <dbReference type="ARBA" id="ARBA00022475"/>
    </source>
</evidence>
<feature type="transmembrane region" description="Helical" evidence="9">
    <location>
        <begin position="293"/>
        <end position="313"/>
    </location>
</feature>
<evidence type="ECO:0000313" key="14">
    <source>
        <dbReference type="Proteomes" id="UP000177925"/>
    </source>
</evidence>
<evidence type="ECO:0000313" key="13">
    <source>
        <dbReference type="EMBL" id="OGI42352.1"/>
    </source>
</evidence>
<dbReference type="GO" id="GO:0006508">
    <property type="term" value="P:proteolysis"/>
    <property type="evidence" value="ECO:0007669"/>
    <property type="project" value="InterPro"/>
</dbReference>
<sequence length="711" mass="78779">MNASKDMDTGLACLVLIARFFGMPADAGQLRHQFLDSGGKFGETELLIAARHLDLKAGVHESSWERLPATPLPALAQYKDGRYVVLGRVDSGRVLIQDPLEPAPQTLPREVFEQSWSGKLVLFTKRAGIRPEDRHFDFTWFVPSIVKHRKLFGEALTASFFLQLFALLTPLFFQVVIDKVLVHKALTTLHVLAIGMLALVVFEVILGGLRTYVFSHTTSRIDVTLGAELFRHLVRLPLAYFEARRVGETVARVRELETIRQFLTGTTVTVVIDLFFTFVFIAVLFFYSGWLTLVVLAAIPFYVLLSATVTPVFRARLNEKFSRGAENQAFLVETINGIETVKAMAVEPAMQRRWEEQLAGYARANFRTGTLTNVAGQAAAFVNKLTTVAILWIGAHLVISGTLSIGQLIAFNMLASRVSGPLLRVVQLWQEVQQAGISINRLGDLLNTPPEPSYNPSRATLPEPKGHIVFDNVTFRYRSDGPEILKRLSLDIPAGATVGVVGRSGSGKSTVAKLVQCLYLPEAGRVLVDSVDLAQIEPAWLRSRIGVVLQENFLFNRSVRDNIALADPGMPLERVIEAAKLAGAHEFILEMQKGYDTLVGEHGCTLSGGQRQRIAIARALVTDPRLLIFDEATSALDYESESIIQANLARICQDRTVIIVAHRLSTVRNADRIYVLDKGQIIEQGTHHELIGLKGYYWQLHQHQGGAYVAV</sequence>
<dbReference type="Pfam" id="PF03412">
    <property type="entry name" value="Peptidase_C39"/>
    <property type="match status" value="1"/>
</dbReference>
<evidence type="ECO:0000256" key="6">
    <source>
        <dbReference type="ARBA" id="ARBA00022840"/>
    </source>
</evidence>
<keyword evidence="8 9" id="KW-0472">Membrane</keyword>
<evidence type="ECO:0000256" key="7">
    <source>
        <dbReference type="ARBA" id="ARBA00022989"/>
    </source>
</evidence>